<reference evidence="4 5" key="1">
    <citation type="submission" date="2018-11" db="EMBL/GenBank/DDBJ databases">
        <title>Novel bacteria species description.</title>
        <authorList>
            <person name="Han J.-H."/>
        </authorList>
    </citation>
    <scope>NUCLEOTIDE SEQUENCE [LARGE SCALE GENOMIC DNA]</scope>
    <source>
        <strain evidence="4 5">KCTC23259</strain>
    </source>
</reference>
<dbReference type="Proteomes" id="UP001204144">
    <property type="component" value="Unassembled WGS sequence"/>
</dbReference>
<keyword evidence="5" id="KW-1185">Reference proteome</keyword>
<dbReference type="PRINTS" id="PR00455">
    <property type="entry name" value="HTHTETR"/>
</dbReference>
<keyword evidence="1 2" id="KW-0238">DNA-binding</keyword>
<accession>A0AAE3GYJ9</accession>
<sequence>MWIVTTEEKIIKAAEEVFIEHGYDGARMQEIADRAEINKAMLHYYFRSKEMLFEKIFEEKVKVVFPTISEQMKSYEGFTDKVCFFIEQYYDILIKYPFMPFFIISTINRKDDKHFIKKLPFGFMKEIFFESFFSDLQSGKIREVNPFQFAVSVMGMSIFPFLSRPAMKELIGINDEQFQLLMQQRIDELKNYVKLILTPTNHA</sequence>
<dbReference type="GO" id="GO:0003677">
    <property type="term" value="F:DNA binding"/>
    <property type="evidence" value="ECO:0007669"/>
    <property type="project" value="UniProtKB-UniRule"/>
</dbReference>
<gene>
    <name evidence="4" type="ORF">EGI31_01745</name>
</gene>
<dbReference type="AlphaFoldDB" id="A0AAE3GYJ9"/>
<dbReference type="SUPFAM" id="SSF46689">
    <property type="entry name" value="Homeodomain-like"/>
    <property type="match status" value="1"/>
</dbReference>
<dbReference type="InterPro" id="IPR001647">
    <property type="entry name" value="HTH_TetR"/>
</dbReference>
<evidence type="ECO:0000259" key="3">
    <source>
        <dbReference type="PROSITE" id="PS50977"/>
    </source>
</evidence>
<evidence type="ECO:0000256" key="1">
    <source>
        <dbReference type="ARBA" id="ARBA00023125"/>
    </source>
</evidence>
<comment type="caution">
    <text evidence="4">The sequence shown here is derived from an EMBL/GenBank/DDBJ whole genome shotgun (WGS) entry which is preliminary data.</text>
</comment>
<dbReference type="InterPro" id="IPR050109">
    <property type="entry name" value="HTH-type_TetR-like_transc_reg"/>
</dbReference>
<dbReference type="InterPro" id="IPR009057">
    <property type="entry name" value="Homeodomain-like_sf"/>
</dbReference>
<feature type="DNA-binding region" description="H-T-H motif" evidence="2">
    <location>
        <begin position="27"/>
        <end position="46"/>
    </location>
</feature>
<name>A0AAE3GYJ9_9BACT</name>
<dbReference type="Pfam" id="PF00440">
    <property type="entry name" value="TetR_N"/>
    <property type="match status" value="1"/>
</dbReference>
<evidence type="ECO:0000313" key="4">
    <source>
        <dbReference type="EMBL" id="MCP9761659.1"/>
    </source>
</evidence>
<feature type="domain" description="HTH tetR-type" evidence="3">
    <location>
        <begin position="4"/>
        <end position="64"/>
    </location>
</feature>
<dbReference type="EMBL" id="RJUF01000002">
    <property type="protein sequence ID" value="MCP9761659.1"/>
    <property type="molecule type" value="Genomic_DNA"/>
</dbReference>
<protein>
    <submittedName>
        <fullName evidence="4">TetR/AcrR family transcriptional regulator</fullName>
    </submittedName>
</protein>
<dbReference type="PANTHER" id="PTHR30328:SF54">
    <property type="entry name" value="HTH-TYPE TRANSCRIPTIONAL REPRESSOR SCO4008"/>
    <property type="match status" value="1"/>
</dbReference>
<organism evidence="4 5">
    <name type="scientific">Lacihabitans soyangensis</name>
    <dbReference type="NCBI Taxonomy" id="869394"/>
    <lineage>
        <taxon>Bacteria</taxon>
        <taxon>Pseudomonadati</taxon>
        <taxon>Bacteroidota</taxon>
        <taxon>Cytophagia</taxon>
        <taxon>Cytophagales</taxon>
        <taxon>Leadbetterellaceae</taxon>
        <taxon>Lacihabitans</taxon>
    </lineage>
</organism>
<dbReference type="PANTHER" id="PTHR30328">
    <property type="entry name" value="TRANSCRIPTIONAL REPRESSOR"/>
    <property type="match status" value="1"/>
</dbReference>
<evidence type="ECO:0000256" key="2">
    <source>
        <dbReference type="PROSITE-ProRule" id="PRU00335"/>
    </source>
</evidence>
<dbReference type="PROSITE" id="PS50977">
    <property type="entry name" value="HTH_TETR_2"/>
    <property type="match status" value="1"/>
</dbReference>
<proteinExistence type="predicted"/>
<dbReference type="Gene3D" id="1.10.357.10">
    <property type="entry name" value="Tetracycline Repressor, domain 2"/>
    <property type="match status" value="1"/>
</dbReference>
<evidence type="ECO:0000313" key="5">
    <source>
        <dbReference type="Proteomes" id="UP001204144"/>
    </source>
</evidence>